<protein>
    <submittedName>
        <fullName evidence="2">Uncharacterized protein</fullName>
    </submittedName>
</protein>
<proteinExistence type="predicted"/>
<accession>A0ABR8DGU8</accession>
<comment type="caution">
    <text evidence="2">The sequence shown here is derived from an EMBL/GenBank/DDBJ whole genome shotgun (WGS) entry which is preliminary data.</text>
</comment>
<dbReference type="Pfam" id="PF19991">
    <property type="entry name" value="HMA_2"/>
    <property type="match status" value="1"/>
</dbReference>
<reference evidence="2 3" key="1">
    <citation type="journal article" date="2020" name="ISME J.">
        <title>Comparative genomics reveals insights into cyanobacterial evolution and habitat adaptation.</title>
        <authorList>
            <person name="Chen M.Y."/>
            <person name="Teng W.K."/>
            <person name="Zhao L."/>
            <person name="Hu C.X."/>
            <person name="Zhou Y.K."/>
            <person name="Han B.P."/>
            <person name="Song L.R."/>
            <person name="Shu W.S."/>
        </authorList>
    </citation>
    <scope>NUCLEOTIDE SEQUENCE [LARGE SCALE GENOMIC DNA]</scope>
    <source>
        <strain evidence="2 3">FACHB-119</strain>
    </source>
</reference>
<keyword evidence="3" id="KW-1185">Reference proteome</keyword>
<evidence type="ECO:0000313" key="3">
    <source>
        <dbReference type="Proteomes" id="UP000661112"/>
    </source>
</evidence>
<dbReference type="Proteomes" id="UP000661112">
    <property type="component" value="Unassembled WGS sequence"/>
</dbReference>
<evidence type="ECO:0000313" key="2">
    <source>
        <dbReference type="EMBL" id="MBD2505417.1"/>
    </source>
</evidence>
<organism evidence="2 3">
    <name type="scientific">Anabaena azotica FACHB-119</name>
    <dbReference type="NCBI Taxonomy" id="947527"/>
    <lineage>
        <taxon>Bacteria</taxon>
        <taxon>Bacillati</taxon>
        <taxon>Cyanobacteriota</taxon>
        <taxon>Cyanophyceae</taxon>
        <taxon>Nostocales</taxon>
        <taxon>Nostocaceae</taxon>
        <taxon>Anabaena</taxon>
        <taxon>Anabaena azotica</taxon>
    </lineage>
</organism>
<feature type="region of interest" description="Disordered" evidence="1">
    <location>
        <begin position="1"/>
        <end position="20"/>
    </location>
</feature>
<dbReference type="RefSeq" id="WP_190480200.1">
    <property type="nucleotide sequence ID" value="NZ_JACJSG010000085.1"/>
</dbReference>
<evidence type="ECO:0000256" key="1">
    <source>
        <dbReference type="SAM" id="MobiDB-lite"/>
    </source>
</evidence>
<sequence>MSLQKILPTHQHSLKERHEQPQNISYSVVHAIPGRIRFRIPRLSHDTKYTDKLKQAIELHIQDAQVRVNPMAASIVINYDNSSVSDEQVRSHLINLIQTAPEIKESKPVAAKSALAAIFDSLINLINGVRNLNQASNTIQHHPERVDTWEKLLSTGQKIIKGLKSTLMFILPGKRPQSSTALETA</sequence>
<name>A0ABR8DGU8_9NOST</name>
<gene>
    <name evidence="2" type="ORF">H6G83_33295</name>
</gene>
<dbReference type="EMBL" id="JACJSG010000085">
    <property type="protein sequence ID" value="MBD2505417.1"/>
    <property type="molecule type" value="Genomic_DNA"/>
</dbReference>